<dbReference type="AlphaFoldDB" id="A0AAE2SBY5"/>
<name>A0AAE2SBY5_9BACT</name>
<proteinExistence type="predicted"/>
<dbReference type="Proteomes" id="UP000634206">
    <property type="component" value="Unassembled WGS sequence"/>
</dbReference>
<sequence>MLKRFFRAADPEPSSTPSFNDRRRAFWAWFSENADVFSRAIRARDFDPQVSRVSAMVDQTLPKIAWCFGPGADGGGHSFTLSPEGNPYLAFLLSQIVKGAPELDGWTFYDSRQASPQFSGMKMDIAGESVSAAEIWLTPTLDHEREEIDLVCWAPVFESLPESQRGHILFLWLDEAIGEFQVGNRLGKIEINPTALQDAIPLSELPDFIAQVEVDHDWERKTPGEYFSSYRMPEPNELTTQHLRSDLMVGTSLLYQLSGDFAAAGGAMEHPAPDLGVDFIFVRIPREDFTEGCEIDQRADLEDALAAGLSAEGAELDAGAVLGGASGQQWLYIDLALFDAAQAMPVIRKVLNASVHAQAAEVYYFDRERAGRRIA</sequence>
<evidence type="ECO:0000313" key="1">
    <source>
        <dbReference type="EMBL" id="MBK1854959.1"/>
    </source>
</evidence>
<evidence type="ECO:0000313" key="2">
    <source>
        <dbReference type="Proteomes" id="UP000634206"/>
    </source>
</evidence>
<keyword evidence="2" id="KW-1185">Reference proteome</keyword>
<accession>A0AAE2SBY5</accession>
<dbReference type="RefSeq" id="WP_309489570.1">
    <property type="nucleotide sequence ID" value="NZ_JAENIG010000004.1"/>
</dbReference>
<dbReference type="EMBL" id="JAENIG010000004">
    <property type="protein sequence ID" value="MBK1854959.1"/>
    <property type="molecule type" value="Genomic_DNA"/>
</dbReference>
<gene>
    <name evidence="1" type="ORF">JIN83_08305</name>
</gene>
<evidence type="ECO:0008006" key="3">
    <source>
        <dbReference type="Google" id="ProtNLM"/>
    </source>
</evidence>
<comment type="caution">
    <text evidence="1">The sequence shown here is derived from an EMBL/GenBank/DDBJ whole genome shotgun (WGS) entry which is preliminary data.</text>
</comment>
<protein>
    <recommendedName>
        <fullName evidence="3">DUF695 domain-containing protein</fullName>
    </recommendedName>
</protein>
<organism evidence="1 2">
    <name type="scientific">Oceaniferula flava</name>
    <dbReference type="NCBI Taxonomy" id="2800421"/>
    <lineage>
        <taxon>Bacteria</taxon>
        <taxon>Pseudomonadati</taxon>
        <taxon>Verrucomicrobiota</taxon>
        <taxon>Verrucomicrobiia</taxon>
        <taxon>Verrucomicrobiales</taxon>
        <taxon>Verrucomicrobiaceae</taxon>
        <taxon>Oceaniferula</taxon>
    </lineage>
</organism>
<reference evidence="1" key="1">
    <citation type="submission" date="2021-01" db="EMBL/GenBank/DDBJ databases">
        <title>Modified the classification status of verrucomicrobia.</title>
        <authorList>
            <person name="Feng X."/>
        </authorList>
    </citation>
    <scope>NUCLEOTIDE SEQUENCE</scope>
    <source>
        <strain evidence="1">5K15</strain>
    </source>
</reference>